<dbReference type="Proteomes" id="UP000033163">
    <property type="component" value="Chromosome I"/>
</dbReference>
<dbReference type="RefSeq" id="WP_020431413.1">
    <property type="nucleotide sequence ID" value="NZ_AGBD01001272.1"/>
</dbReference>
<dbReference type="GO" id="GO:0042956">
    <property type="term" value="P:maltodextrin transmembrane transport"/>
    <property type="evidence" value="ECO:0007669"/>
    <property type="project" value="TreeGrafter"/>
</dbReference>
<dbReference type="GO" id="GO:1901982">
    <property type="term" value="F:maltose binding"/>
    <property type="evidence" value="ECO:0007669"/>
    <property type="project" value="TreeGrafter"/>
</dbReference>
<dbReference type="SUPFAM" id="SSF53850">
    <property type="entry name" value="Periplasmic binding protein-like II"/>
    <property type="match status" value="1"/>
</dbReference>
<dbReference type="Pfam" id="PF01547">
    <property type="entry name" value="SBP_bac_1"/>
    <property type="match status" value="1"/>
</dbReference>
<keyword evidence="2" id="KW-0813">Transport</keyword>
<dbReference type="GO" id="GO:0015768">
    <property type="term" value="P:maltose transport"/>
    <property type="evidence" value="ECO:0007669"/>
    <property type="project" value="TreeGrafter"/>
</dbReference>
<reference evidence="5" key="1">
    <citation type="submission" date="2015-03" db="EMBL/GenBank/DDBJ databases">
        <authorList>
            <person name="Wibberg D."/>
        </authorList>
    </citation>
    <scope>NUCLEOTIDE SEQUENCE [LARGE SCALE GENOMIC DNA]</scope>
</reference>
<protein>
    <submittedName>
        <fullName evidence="4">ABC transporter substrate-binding protein</fullName>
    </submittedName>
</protein>
<name>A0A0E4CWI5_9BACL</name>
<dbReference type="Gene3D" id="3.40.190.10">
    <property type="entry name" value="Periplasmic binding protein-like II"/>
    <property type="match status" value="2"/>
</dbReference>
<keyword evidence="3" id="KW-0732">Signal</keyword>
<dbReference type="PROSITE" id="PS51257">
    <property type="entry name" value="PROKAR_LIPOPROTEIN"/>
    <property type="match status" value="1"/>
</dbReference>
<comment type="similarity">
    <text evidence="1">Belongs to the bacterial solute-binding protein 1 family.</text>
</comment>
<dbReference type="STRING" id="483937.AMQ84_12870"/>
<dbReference type="PANTHER" id="PTHR30061">
    <property type="entry name" value="MALTOSE-BINDING PERIPLASMIC PROTEIN"/>
    <property type="match status" value="1"/>
</dbReference>
<dbReference type="KEGG" id="pri:PRIO_2923"/>
<organism evidence="4 5">
    <name type="scientific">Paenibacillus riograndensis SBR5</name>
    <dbReference type="NCBI Taxonomy" id="1073571"/>
    <lineage>
        <taxon>Bacteria</taxon>
        <taxon>Bacillati</taxon>
        <taxon>Bacillota</taxon>
        <taxon>Bacilli</taxon>
        <taxon>Bacillales</taxon>
        <taxon>Paenibacillaceae</taxon>
        <taxon>Paenibacillus</taxon>
        <taxon>Paenibacillus sonchi group</taxon>
    </lineage>
</organism>
<dbReference type="HOGENOM" id="CLU_031285_5_0_9"/>
<evidence type="ECO:0000256" key="2">
    <source>
        <dbReference type="ARBA" id="ARBA00022448"/>
    </source>
</evidence>
<evidence type="ECO:0000313" key="5">
    <source>
        <dbReference type="Proteomes" id="UP000033163"/>
    </source>
</evidence>
<dbReference type="EMBL" id="LN831776">
    <property type="protein sequence ID" value="CQR55326.1"/>
    <property type="molecule type" value="Genomic_DNA"/>
</dbReference>
<dbReference type="PANTHER" id="PTHR30061:SF50">
    <property type="entry name" value="MALTOSE_MALTODEXTRIN-BINDING PERIPLASMIC PROTEIN"/>
    <property type="match status" value="1"/>
</dbReference>
<accession>A0A0E4CWI5</accession>
<proteinExistence type="inferred from homology"/>
<dbReference type="AlphaFoldDB" id="A0A0E4CWI5"/>
<gene>
    <name evidence="4" type="ORF">PRIO_2923</name>
</gene>
<dbReference type="InterPro" id="IPR006059">
    <property type="entry name" value="SBP"/>
</dbReference>
<sequence length="434" mass="48140">MKHASTRNVAKILAFVMLVTLVGCTGKGNEEVQKSDEQITLNFMWWGKPSRKEITLKVIELFEKENPNIKINTEDYPSTGEVAQKLAMDTAEQKTPDLMQMDYNFAFNYVTHDLIEPLDPYVKSNILDLSDVDKSYLVSGQYEGKQYGIPMGSNALGMAYDPAMFEQYGIQPLQDPYTIQDLQQTMQQFKDKVQTPDFYPLNAMFDLSYWLRMKGESFYNKEKTGLGYTDATMIEYLTLIKTWLDLGLLNPGTASTTEENPLAAGKTAFLQSVSNQMVSIGDEAGRTLKIMNLPTAQGAAAEGNFIKPSMFIMVSSYSEHKEAAVKFVSFLTNDKEANAILKGERGVPVAAKVAEQLSNEATEQGKEQYSFMKYIAKHSTPIDPPAPLSDAVIQNSLKLILKNLYAGSITPEAAASSFRAQAEDVLDGKGEGSK</sequence>
<evidence type="ECO:0000256" key="3">
    <source>
        <dbReference type="ARBA" id="ARBA00022729"/>
    </source>
</evidence>
<evidence type="ECO:0000313" key="4">
    <source>
        <dbReference type="EMBL" id="CQR55326.1"/>
    </source>
</evidence>
<dbReference type="GO" id="GO:0055052">
    <property type="term" value="C:ATP-binding cassette (ABC) transporter complex, substrate-binding subunit-containing"/>
    <property type="evidence" value="ECO:0007669"/>
    <property type="project" value="TreeGrafter"/>
</dbReference>
<dbReference type="PATRIC" id="fig|1073571.4.peg.3117"/>
<evidence type="ECO:0000256" key="1">
    <source>
        <dbReference type="ARBA" id="ARBA00008520"/>
    </source>
</evidence>